<dbReference type="SUPFAM" id="SSF56954">
    <property type="entry name" value="Outer membrane efflux proteins (OEP)"/>
    <property type="match status" value="1"/>
</dbReference>
<evidence type="ECO:0000256" key="1">
    <source>
        <dbReference type="ARBA" id="ARBA00004442"/>
    </source>
</evidence>
<dbReference type="Proteomes" id="UP001319200">
    <property type="component" value="Unassembled WGS sequence"/>
</dbReference>
<dbReference type="Pfam" id="PF02321">
    <property type="entry name" value="OEP"/>
    <property type="match status" value="2"/>
</dbReference>
<dbReference type="AlphaFoldDB" id="A0AAP2DRV6"/>
<comment type="subcellular location">
    <subcellularLocation>
        <location evidence="1">Cell outer membrane</location>
    </subcellularLocation>
</comment>
<keyword evidence="4" id="KW-1134">Transmembrane beta strand</keyword>
<keyword evidence="8" id="KW-0732">Signal</keyword>
<organism evidence="9 10">
    <name type="scientific">Chryseosolibacter histidini</name>
    <dbReference type="NCBI Taxonomy" id="2782349"/>
    <lineage>
        <taxon>Bacteria</taxon>
        <taxon>Pseudomonadati</taxon>
        <taxon>Bacteroidota</taxon>
        <taxon>Cytophagia</taxon>
        <taxon>Cytophagales</taxon>
        <taxon>Chryseotaleaceae</taxon>
        <taxon>Chryseosolibacter</taxon>
    </lineage>
</organism>
<dbReference type="GO" id="GO:0009279">
    <property type="term" value="C:cell outer membrane"/>
    <property type="evidence" value="ECO:0007669"/>
    <property type="project" value="UniProtKB-SubCell"/>
</dbReference>
<evidence type="ECO:0000256" key="7">
    <source>
        <dbReference type="ARBA" id="ARBA00023237"/>
    </source>
</evidence>
<protein>
    <submittedName>
        <fullName evidence="9">TolC family protein</fullName>
    </submittedName>
</protein>
<name>A0AAP2DRV6_9BACT</name>
<evidence type="ECO:0000256" key="4">
    <source>
        <dbReference type="ARBA" id="ARBA00022452"/>
    </source>
</evidence>
<proteinExistence type="inferred from homology"/>
<dbReference type="EMBL" id="JAHESF010000023">
    <property type="protein sequence ID" value="MBT1699254.1"/>
    <property type="molecule type" value="Genomic_DNA"/>
</dbReference>
<evidence type="ECO:0000256" key="2">
    <source>
        <dbReference type="ARBA" id="ARBA00007613"/>
    </source>
</evidence>
<feature type="signal peptide" evidence="8">
    <location>
        <begin position="1"/>
        <end position="31"/>
    </location>
</feature>
<evidence type="ECO:0000313" key="10">
    <source>
        <dbReference type="Proteomes" id="UP001319200"/>
    </source>
</evidence>
<evidence type="ECO:0000256" key="5">
    <source>
        <dbReference type="ARBA" id="ARBA00022692"/>
    </source>
</evidence>
<dbReference type="InterPro" id="IPR003423">
    <property type="entry name" value="OMP_efflux"/>
</dbReference>
<comment type="caution">
    <text evidence="9">The sequence shown here is derived from an EMBL/GenBank/DDBJ whole genome shotgun (WGS) entry which is preliminary data.</text>
</comment>
<evidence type="ECO:0000313" key="9">
    <source>
        <dbReference type="EMBL" id="MBT1699254.1"/>
    </source>
</evidence>
<accession>A0AAP2DRV6</accession>
<dbReference type="GO" id="GO:1990281">
    <property type="term" value="C:efflux pump complex"/>
    <property type="evidence" value="ECO:0007669"/>
    <property type="project" value="TreeGrafter"/>
</dbReference>
<dbReference type="GO" id="GO:0015562">
    <property type="term" value="F:efflux transmembrane transporter activity"/>
    <property type="evidence" value="ECO:0007669"/>
    <property type="project" value="InterPro"/>
</dbReference>
<dbReference type="PANTHER" id="PTHR30026">
    <property type="entry name" value="OUTER MEMBRANE PROTEIN TOLC"/>
    <property type="match status" value="1"/>
</dbReference>
<comment type="similarity">
    <text evidence="2">Belongs to the outer membrane factor (OMF) (TC 1.B.17) family.</text>
</comment>
<keyword evidence="6" id="KW-0472">Membrane</keyword>
<evidence type="ECO:0000256" key="8">
    <source>
        <dbReference type="SAM" id="SignalP"/>
    </source>
</evidence>
<feature type="chain" id="PRO_5042999021" evidence="8">
    <location>
        <begin position="32"/>
        <end position="445"/>
    </location>
</feature>
<keyword evidence="7" id="KW-0998">Cell outer membrane</keyword>
<keyword evidence="3" id="KW-0813">Transport</keyword>
<keyword evidence="10" id="KW-1185">Reference proteome</keyword>
<dbReference type="PANTHER" id="PTHR30026:SF20">
    <property type="entry name" value="OUTER MEMBRANE PROTEIN TOLC"/>
    <property type="match status" value="1"/>
</dbReference>
<dbReference type="InterPro" id="IPR051906">
    <property type="entry name" value="TolC-like"/>
</dbReference>
<evidence type="ECO:0000256" key="3">
    <source>
        <dbReference type="ARBA" id="ARBA00022448"/>
    </source>
</evidence>
<sequence length="445" mass="50328">MQFSTTKPHTLLWVVLTLFLPLAGSAQNAPADSTLQTATLDKVVQYALAHQPAVRQAEIDEEITNKVIKGKLADWYPQVNFALNYQRFIDLQTSVIGGNEIRFGVNNTSSAQFTATQTLFNRDVLLASSTASKVRIQSQQNTLKSKIDVTVAVTKAFYDLLATSQQIKVNEESVVRLQRSLKDAQARYTSGVADKTDYKRATILLGNAQAALKTNRELLAYKEEYLKALMGYPLGHDLPIQYDTLQMENEVAIDTTQEINFTAHIDYKILYTQKELQHANVKYSYWAFLPSLNAFGAYNINYQNNQLSELYSRNFPYSYVGATLAFPIFQGGKRTAKVQEQKLASQRLDQGLTNLENNLNAEYTRALAAYKSNLANYLVQKENVALAKEVYDVIQLQYRNGVRTYLDVITAETDLRTTRINYYNALYQILASKMDVLRALGQINY</sequence>
<keyword evidence="5" id="KW-0812">Transmembrane</keyword>
<gene>
    <name evidence="9" type="ORF">KK083_20320</name>
</gene>
<dbReference type="RefSeq" id="WP_254167051.1">
    <property type="nucleotide sequence ID" value="NZ_JAHESF010000023.1"/>
</dbReference>
<reference evidence="9 10" key="1">
    <citation type="submission" date="2021-05" db="EMBL/GenBank/DDBJ databases">
        <title>A Polyphasic approach of four new species of the genus Ohtaekwangia: Ohtaekwangia histidinii sp. nov., Ohtaekwangia cretensis sp. nov., Ohtaekwangia indiensis sp. nov., Ohtaekwangia reichenbachii sp. nov. from diverse environment.</title>
        <authorList>
            <person name="Octaviana S."/>
        </authorList>
    </citation>
    <scope>NUCLEOTIDE SEQUENCE [LARGE SCALE GENOMIC DNA]</scope>
    <source>
        <strain evidence="9 10">PWU4</strain>
    </source>
</reference>
<evidence type="ECO:0000256" key="6">
    <source>
        <dbReference type="ARBA" id="ARBA00023136"/>
    </source>
</evidence>
<dbReference type="Gene3D" id="1.20.1600.10">
    <property type="entry name" value="Outer membrane efflux proteins (OEP)"/>
    <property type="match status" value="1"/>
</dbReference>
<dbReference type="GO" id="GO:0015288">
    <property type="term" value="F:porin activity"/>
    <property type="evidence" value="ECO:0007669"/>
    <property type="project" value="TreeGrafter"/>
</dbReference>